<dbReference type="PANTHER" id="PTHR23148">
    <property type="entry name" value="SERINE/ARGININE REGULATED NUCLEAR MATRIX PROTEIN"/>
    <property type="match status" value="1"/>
</dbReference>
<dbReference type="AlphaFoldDB" id="U6GCV5"/>
<dbReference type="Proteomes" id="UP000018050">
    <property type="component" value="Unassembled WGS sequence"/>
</dbReference>
<organism evidence="2 3">
    <name type="scientific">Eimeria acervulina</name>
    <name type="common">Coccidian parasite</name>
    <dbReference type="NCBI Taxonomy" id="5801"/>
    <lineage>
        <taxon>Eukaryota</taxon>
        <taxon>Sar</taxon>
        <taxon>Alveolata</taxon>
        <taxon>Apicomplexa</taxon>
        <taxon>Conoidasida</taxon>
        <taxon>Coccidia</taxon>
        <taxon>Eucoccidiorida</taxon>
        <taxon>Eimeriorina</taxon>
        <taxon>Eimeriidae</taxon>
        <taxon>Eimeria</taxon>
    </lineage>
</organism>
<reference evidence="2" key="1">
    <citation type="submission" date="2013-10" db="EMBL/GenBank/DDBJ databases">
        <title>Genomic analysis of the causative agents of coccidiosis in chickens.</title>
        <authorList>
            <person name="Reid A.J."/>
            <person name="Blake D."/>
            <person name="Billington K."/>
            <person name="Browne H."/>
            <person name="Dunn M."/>
            <person name="Hung S."/>
            <person name="Kawahara F."/>
            <person name="Miranda-Saavedra D."/>
            <person name="Mourier T."/>
            <person name="Nagra H."/>
            <person name="Otto T.D."/>
            <person name="Rawlings N."/>
            <person name="Sanchez A."/>
            <person name="Sanders M."/>
            <person name="Subramaniam C."/>
            <person name="Tay Y."/>
            <person name="Dear P."/>
            <person name="Doerig C."/>
            <person name="Gruber A."/>
            <person name="Parkinson J."/>
            <person name="Shirley M."/>
            <person name="Wan K.L."/>
            <person name="Berriman M."/>
            <person name="Tomley F."/>
            <person name="Pain A."/>
        </authorList>
    </citation>
    <scope>NUCLEOTIDE SEQUENCE</scope>
    <source>
        <strain evidence="2">Houghton</strain>
    </source>
</reference>
<feature type="compositionally biased region" description="Gly residues" evidence="1">
    <location>
        <begin position="321"/>
        <end position="336"/>
    </location>
</feature>
<protein>
    <submittedName>
        <fullName evidence="2">Uncharacterized protein</fullName>
    </submittedName>
</protein>
<feature type="compositionally biased region" description="Low complexity" evidence="1">
    <location>
        <begin position="454"/>
        <end position="482"/>
    </location>
</feature>
<feature type="region of interest" description="Disordered" evidence="1">
    <location>
        <begin position="83"/>
        <end position="117"/>
    </location>
</feature>
<reference evidence="2" key="2">
    <citation type="submission" date="2013-10" db="EMBL/GenBank/DDBJ databases">
        <authorList>
            <person name="Aslett M."/>
        </authorList>
    </citation>
    <scope>NUCLEOTIDE SEQUENCE</scope>
    <source>
        <strain evidence="2">Houghton</strain>
    </source>
</reference>
<feature type="region of interest" description="Disordered" evidence="1">
    <location>
        <begin position="550"/>
        <end position="569"/>
    </location>
</feature>
<dbReference type="VEuPathDB" id="ToxoDB:EAH_00028690"/>
<feature type="compositionally biased region" description="Low complexity" evidence="1">
    <location>
        <begin position="492"/>
        <end position="523"/>
    </location>
</feature>
<dbReference type="EMBL" id="HG670784">
    <property type="protein sequence ID" value="CDI77980.1"/>
    <property type="molecule type" value="Genomic_DNA"/>
</dbReference>
<feature type="region of interest" description="Disordered" evidence="1">
    <location>
        <begin position="293"/>
        <end position="358"/>
    </location>
</feature>
<dbReference type="GO" id="GO:0048024">
    <property type="term" value="P:regulation of mRNA splicing, via spliceosome"/>
    <property type="evidence" value="ECO:0007669"/>
    <property type="project" value="TreeGrafter"/>
</dbReference>
<feature type="compositionally biased region" description="Low complexity" evidence="1">
    <location>
        <begin position="887"/>
        <end position="905"/>
    </location>
</feature>
<evidence type="ECO:0000313" key="2">
    <source>
        <dbReference type="EMBL" id="CDI77980.1"/>
    </source>
</evidence>
<name>U6GCV5_EIMAC</name>
<dbReference type="OrthoDB" id="329758at2759"/>
<sequence length="950" mass="96980">MPAVIHPPVSSPHLILQFLQSNGVKFLAAATMEQQQLQHQLQQPVQQPVQLPILESAVAIQLHASPAHALSPTEAVAAAQGVNEPQAQQGHSRDKPRKRQRAAEETGAYTPQKTHAATCDEEVVGEIQLQKDTSCAPAAAEAAAAEAAATAATAPAAGTTAPAAAAAPSAAITPSTAPSTASEAGPASATAATTTTTAAAAGAASSAAAEGGNALQLGPVKEEGGTSLQATASGACSPSPSSVDSNAFQYGDVSPPSASSVCEILQLKGVSLASLRRAVFNCLRDLRSDKEDLSLNASGSSSAGESSGGPSGAPVAPGAPGAPGGPGAPGASGGAQGAPRAAGAGAPGASGAPKAGGAPGGGGGVLGSYSMHILNVMEASELADLAPYAEIFSVCLSSGLPPRSLSGEVRQLMKEGLKALEKAGYCVHARHVFEEYRRLLATLKRRDLLLAPLSGSRCSSNSSSSSSSNSNSNSNSNSSRSNTITTGCTGHSASSSNSSTCASSSSTSSRSSSSSTSSSNFSFPEAPATAGAEDARLADLWAAAYAEDPARERGPLGSPRSSSSSSSSNASCCTFGRPQEYLMHCKGVILTQLRSLRRLAPIWASRDRAYQYHLETVLGAQHPSELSPYLNVLSALEWDPEGRHPVSAASLLECLRELHILQCMDRREAQGPLPISQGELLQCLSAASSSRRLAEGSLGGPLGFSSSSRKAAARAVSSTPTLSTRGQQKKRLLSAQLAAEISLNLQRLSSTSLSSLFSSGRGGGPRGLGQDKDTSDASLLYAEELLQVAEGDRNSLQTAAQQFAFVELQRLMKYWAEGVLPQAVTAGDDPDPDPDPDPIPRKTPHLSRSLSPPPPYSSSVFWDSPAKLAAPSRLPRTRSTPSSFAAAAAAYSNSNSNTCTSATLSESSNGQQQQGPLIASTGLFPAGSSAAQGLRLQSPKQQQQQQQQGD</sequence>
<feature type="region of interest" description="Disordered" evidence="1">
    <location>
        <begin position="823"/>
        <end position="858"/>
    </location>
</feature>
<dbReference type="PANTHER" id="PTHR23148:SF0">
    <property type="entry name" value="SERINE_ARGININE REPETITIVE MATRIX PROTEIN 1"/>
    <property type="match status" value="1"/>
</dbReference>
<feature type="region of interest" description="Disordered" evidence="1">
    <location>
        <begin position="887"/>
        <end position="950"/>
    </location>
</feature>
<dbReference type="GeneID" id="25270939"/>
<feature type="compositionally biased region" description="Low complexity" evidence="1">
    <location>
        <begin position="337"/>
        <end position="356"/>
    </location>
</feature>
<feature type="region of interest" description="Disordered" evidence="1">
    <location>
        <begin position="454"/>
        <end position="526"/>
    </location>
</feature>
<dbReference type="GO" id="GO:0003723">
    <property type="term" value="F:RNA binding"/>
    <property type="evidence" value="ECO:0007669"/>
    <property type="project" value="TreeGrafter"/>
</dbReference>
<feature type="region of interest" description="Disordered" evidence="1">
    <location>
        <begin position="754"/>
        <end position="773"/>
    </location>
</feature>
<evidence type="ECO:0000313" key="3">
    <source>
        <dbReference type="Proteomes" id="UP000018050"/>
    </source>
</evidence>
<dbReference type="RefSeq" id="XP_013251737.1">
    <property type="nucleotide sequence ID" value="XM_013396283.1"/>
</dbReference>
<feature type="compositionally biased region" description="Low complexity" evidence="1">
    <location>
        <begin position="941"/>
        <end position="950"/>
    </location>
</feature>
<dbReference type="InterPro" id="IPR052225">
    <property type="entry name" value="Ser/Arg_repetitive_matrix"/>
</dbReference>
<dbReference type="OMA" id="RAYQYHL"/>
<gene>
    <name evidence="2" type="ORF">EAH_00028690</name>
</gene>
<proteinExistence type="predicted"/>
<feature type="compositionally biased region" description="Polar residues" evidence="1">
    <location>
        <begin position="906"/>
        <end position="915"/>
    </location>
</feature>
<evidence type="ECO:0000256" key="1">
    <source>
        <dbReference type="SAM" id="MobiDB-lite"/>
    </source>
</evidence>
<dbReference type="GO" id="GO:0005681">
    <property type="term" value="C:spliceosomal complex"/>
    <property type="evidence" value="ECO:0007669"/>
    <property type="project" value="TreeGrafter"/>
</dbReference>
<accession>U6GCV5</accession>
<keyword evidence="3" id="KW-1185">Reference proteome</keyword>